<accession>A0ABQ3NV80</accession>
<evidence type="ECO:0000313" key="3">
    <source>
        <dbReference type="Proteomes" id="UP000660554"/>
    </source>
</evidence>
<feature type="region of interest" description="Disordered" evidence="1">
    <location>
        <begin position="110"/>
        <end position="145"/>
    </location>
</feature>
<evidence type="ECO:0000256" key="1">
    <source>
        <dbReference type="SAM" id="MobiDB-lite"/>
    </source>
</evidence>
<protein>
    <recommendedName>
        <fullName evidence="4">Secreted protein</fullName>
    </recommendedName>
</protein>
<feature type="region of interest" description="Disordered" evidence="1">
    <location>
        <begin position="32"/>
        <end position="84"/>
    </location>
</feature>
<reference evidence="3" key="1">
    <citation type="submission" date="2020-09" db="EMBL/GenBank/DDBJ databases">
        <title>Whole genome shotgun sequence of Streptomyces cinnamonensis NBRC 15873.</title>
        <authorList>
            <person name="Komaki H."/>
            <person name="Tamura T."/>
        </authorList>
    </citation>
    <scope>NUCLEOTIDE SEQUENCE [LARGE SCALE GENOMIC DNA]</scope>
    <source>
        <strain evidence="3">NBRC 15873</strain>
    </source>
</reference>
<name>A0ABQ3NV80_STRVG</name>
<organism evidence="2 3">
    <name type="scientific">Streptomyces virginiae</name>
    <name type="common">Streptomyces cinnamonensis</name>
    <dbReference type="NCBI Taxonomy" id="1961"/>
    <lineage>
        <taxon>Bacteria</taxon>
        <taxon>Bacillati</taxon>
        <taxon>Actinomycetota</taxon>
        <taxon>Actinomycetes</taxon>
        <taxon>Kitasatosporales</taxon>
        <taxon>Streptomycetaceae</taxon>
        <taxon>Streptomyces</taxon>
    </lineage>
</organism>
<dbReference type="Proteomes" id="UP000660554">
    <property type="component" value="Unassembled WGS sequence"/>
</dbReference>
<evidence type="ECO:0000313" key="2">
    <source>
        <dbReference type="EMBL" id="GHI16677.1"/>
    </source>
</evidence>
<evidence type="ECO:0008006" key="4">
    <source>
        <dbReference type="Google" id="ProtNLM"/>
    </source>
</evidence>
<feature type="compositionally biased region" description="Low complexity" evidence="1">
    <location>
        <begin position="32"/>
        <end position="48"/>
    </location>
</feature>
<dbReference type="EMBL" id="BNDV01000016">
    <property type="protein sequence ID" value="GHI16677.1"/>
    <property type="molecule type" value="Genomic_DNA"/>
</dbReference>
<sequence length="145" mass="14868">MVPVATAAPIVGSLPSASMMAPPAAAPGVPRRAGCAPGRATGAAAHAPDPVKPVHTQGGNVAGGWQEPQKTKQESLGPETAGGLFCWREDPGNVAPGSFCAFSTLNEPRTVVSERTPGARDRQGTRRHVRSSTAHVLDGTEEEPT</sequence>
<gene>
    <name evidence="2" type="ORF">Scinn_61400</name>
</gene>
<keyword evidence="3" id="KW-1185">Reference proteome</keyword>
<comment type="caution">
    <text evidence="2">The sequence shown here is derived from an EMBL/GenBank/DDBJ whole genome shotgun (WGS) entry which is preliminary data.</text>
</comment>
<proteinExistence type="predicted"/>